<keyword evidence="3" id="KW-1185">Reference proteome</keyword>
<dbReference type="PANTHER" id="PTHR43422">
    <property type="entry name" value="THIAMINE THIAZOLE SYNTHASE"/>
    <property type="match status" value="1"/>
</dbReference>
<dbReference type="InterPro" id="IPR036188">
    <property type="entry name" value="FAD/NAD-bd_sf"/>
</dbReference>
<dbReference type="InterPro" id="IPR002938">
    <property type="entry name" value="FAD-bd"/>
</dbReference>
<proteinExistence type="predicted"/>
<evidence type="ECO:0000259" key="1">
    <source>
        <dbReference type="Pfam" id="PF01494"/>
    </source>
</evidence>
<protein>
    <submittedName>
        <fullName evidence="2">Glutamate synthase subunit beta</fullName>
    </submittedName>
</protein>
<dbReference type="OrthoDB" id="9790035at2"/>
<reference evidence="2 3" key="1">
    <citation type="submission" date="2019-09" db="EMBL/GenBank/DDBJ databases">
        <title>Whole genome sequences of isolates from the Mars Exploration Rovers.</title>
        <authorList>
            <person name="Seuylemezian A."/>
            <person name="Vaishampayan P."/>
        </authorList>
    </citation>
    <scope>NUCLEOTIDE SEQUENCE [LARGE SCALE GENOMIC DNA]</scope>
    <source>
        <strain evidence="2 3">MER_TA_151</strain>
    </source>
</reference>
<dbReference type="EMBL" id="VYKL01000018">
    <property type="protein sequence ID" value="KAA9023829.1"/>
    <property type="molecule type" value="Genomic_DNA"/>
</dbReference>
<accession>A0A5J5HQ27</accession>
<evidence type="ECO:0000313" key="2">
    <source>
        <dbReference type="EMBL" id="KAA9023829.1"/>
    </source>
</evidence>
<dbReference type="Gene3D" id="3.50.50.60">
    <property type="entry name" value="FAD/NAD(P)-binding domain"/>
    <property type="match status" value="1"/>
</dbReference>
<dbReference type="SUPFAM" id="SSF51905">
    <property type="entry name" value="FAD/NAD(P)-binding domain"/>
    <property type="match status" value="1"/>
</dbReference>
<dbReference type="Gene3D" id="3.30.9.100">
    <property type="match status" value="1"/>
</dbReference>
<sequence>MFNRQKAIIIGGGISGKLAARVLSDFFKEVIVIERDNRPIGPFPRKGARQGEHIHALLLAGQYGLERLFPGITEKFYTTGAVEMNSTKDLSWFHHGVWKLRYDGHYRTTLQTRPHLEWHIEQSIDNLSNVTVFYNQSVRNILYHAKKNRVYGVEIVDKEKNIRTLTADLIVDASGSSSITTSWLETLGIQIPREQAEIGLTYVSKFYQLPDNKTRDWKIKMIYPDPPAEKIGGTVSLVEGERYTVTIMGYQNAIKEKEVVKNDQGFLELAKKLPQLDIYHEIKDGTPLSATSIYRIPKIIWKRFDQVKQLPNGLMLIGDTICRIDPVFGQGMSIAVFEALALQKIFQDGNCSLQKNIINFHKKARRIISPIWNMVVTEDFRYPGIIDKKPISLSIQQWYAKKIFLLSSQHQDIYDSFAKVMNLLEPMTILIKPEILKRVLRHTFSKK</sequence>
<dbReference type="AlphaFoldDB" id="A0A5J5HQ27"/>
<name>A0A5J5HQ27_9BACI</name>
<evidence type="ECO:0000313" key="3">
    <source>
        <dbReference type="Proteomes" id="UP000326671"/>
    </source>
</evidence>
<dbReference type="Pfam" id="PF01494">
    <property type="entry name" value="FAD_binding_3"/>
    <property type="match status" value="1"/>
</dbReference>
<comment type="caution">
    <text evidence="2">The sequence shown here is derived from an EMBL/GenBank/DDBJ whole genome shotgun (WGS) entry which is preliminary data.</text>
</comment>
<gene>
    <name evidence="2" type="ORF">F4V44_11850</name>
</gene>
<dbReference type="RefSeq" id="WP_150440230.1">
    <property type="nucleotide sequence ID" value="NZ_VYKL01000018.1"/>
</dbReference>
<dbReference type="GO" id="GO:0071949">
    <property type="term" value="F:FAD binding"/>
    <property type="evidence" value="ECO:0007669"/>
    <property type="project" value="InterPro"/>
</dbReference>
<feature type="domain" description="FAD-binding" evidence="1">
    <location>
        <begin position="6"/>
        <end position="344"/>
    </location>
</feature>
<dbReference type="Proteomes" id="UP000326671">
    <property type="component" value="Unassembled WGS sequence"/>
</dbReference>
<dbReference type="PANTHER" id="PTHR43422:SF3">
    <property type="entry name" value="THIAMINE THIAZOLE SYNTHASE"/>
    <property type="match status" value="1"/>
</dbReference>
<organism evidence="2 3">
    <name type="scientific">Niallia endozanthoxylica</name>
    <dbReference type="NCBI Taxonomy" id="2036016"/>
    <lineage>
        <taxon>Bacteria</taxon>
        <taxon>Bacillati</taxon>
        <taxon>Bacillota</taxon>
        <taxon>Bacilli</taxon>
        <taxon>Bacillales</taxon>
        <taxon>Bacillaceae</taxon>
        <taxon>Niallia</taxon>
    </lineage>
</organism>